<proteinExistence type="predicted"/>
<sequence>VSAAVNYFFNIYPKPSDVKCMCFKTNENLTDFQERYNSKVLEFDRKFNNYEAHVEKEKNLCNLVEKMRSEINDLKSDIKSLKALIVEGTSFPLKIESNGVPKSSSYPKWQTEVFEDEQSFQGQDSINTDTISSDPKNDEIV</sequence>
<feature type="non-terminal residue" evidence="3">
    <location>
        <position position="1"/>
    </location>
</feature>
<evidence type="ECO:0000313" key="3">
    <source>
        <dbReference type="EMBL" id="JAS37549.1"/>
    </source>
</evidence>
<dbReference type="AlphaFoldDB" id="A0A1B6EHZ6"/>
<evidence type="ECO:0000256" key="2">
    <source>
        <dbReference type="SAM" id="MobiDB-lite"/>
    </source>
</evidence>
<reference evidence="3" key="1">
    <citation type="submission" date="2015-11" db="EMBL/GenBank/DDBJ databases">
        <title>De novo transcriptome assembly of four potential Pierce s Disease insect vectors from Arizona vineyards.</title>
        <authorList>
            <person name="Tassone E.E."/>
        </authorList>
    </citation>
    <scope>NUCLEOTIDE SEQUENCE</scope>
</reference>
<evidence type="ECO:0000256" key="1">
    <source>
        <dbReference type="SAM" id="Coils"/>
    </source>
</evidence>
<gene>
    <name evidence="3" type="ORF">g.47036</name>
</gene>
<feature type="coiled-coil region" evidence="1">
    <location>
        <begin position="57"/>
        <end position="84"/>
    </location>
</feature>
<name>A0A1B6EHZ6_9HEMI</name>
<feature type="compositionally biased region" description="Polar residues" evidence="2">
    <location>
        <begin position="119"/>
        <end position="134"/>
    </location>
</feature>
<feature type="region of interest" description="Disordered" evidence="2">
    <location>
        <begin position="117"/>
        <end position="141"/>
    </location>
</feature>
<organism evidence="3">
    <name type="scientific">Cuerna arida</name>
    <dbReference type="NCBI Taxonomy" id="1464854"/>
    <lineage>
        <taxon>Eukaryota</taxon>
        <taxon>Metazoa</taxon>
        <taxon>Ecdysozoa</taxon>
        <taxon>Arthropoda</taxon>
        <taxon>Hexapoda</taxon>
        <taxon>Insecta</taxon>
        <taxon>Pterygota</taxon>
        <taxon>Neoptera</taxon>
        <taxon>Paraneoptera</taxon>
        <taxon>Hemiptera</taxon>
        <taxon>Auchenorrhyncha</taxon>
        <taxon>Membracoidea</taxon>
        <taxon>Cicadellidae</taxon>
        <taxon>Cicadellinae</taxon>
        <taxon>Proconiini</taxon>
        <taxon>Cuerna</taxon>
    </lineage>
</organism>
<dbReference type="EMBL" id="GECZ01032220">
    <property type="protein sequence ID" value="JAS37549.1"/>
    <property type="molecule type" value="Transcribed_RNA"/>
</dbReference>
<protein>
    <submittedName>
        <fullName evidence="3">Uncharacterized protein</fullName>
    </submittedName>
</protein>
<feature type="non-terminal residue" evidence="3">
    <location>
        <position position="141"/>
    </location>
</feature>
<accession>A0A1B6EHZ6</accession>
<keyword evidence="1" id="KW-0175">Coiled coil</keyword>